<dbReference type="Proteomes" id="UP000799771">
    <property type="component" value="Unassembled WGS sequence"/>
</dbReference>
<dbReference type="AlphaFoldDB" id="A0A6A6AWH8"/>
<reference evidence="2" key="1">
    <citation type="journal article" date="2020" name="Stud. Mycol.">
        <title>101 Dothideomycetes genomes: a test case for predicting lifestyles and emergence of pathogens.</title>
        <authorList>
            <person name="Haridas S."/>
            <person name="Albert R."/>
            <person name="Binder M."/>
            <person name="Bloem J."/>
            <person name="Labutti K."/>
            <person name="Salamov A."/>
            <person name="Andreopoulos B."/>
            <person name="Baker S."/>
            <person name="Barry K."/>
            <person name="Bills G."/>
            <person name="Bluhm B."/>
            <person name="Cannon C."/>
            <person name="Castanera R."/>
            <person name="Culley D."/>
            <person name="Daum C."/>
            <person name="Ezra D."/>
            <person name="Gonzalez J."/>
            <person name="Henrissat B."/>
            <person name="Kuo A."/>
            <person name="Liang C."/>
            <person name="Lipzen A."/>
            <person name="Lutzoni F."/>
            <person name="Magnuson J."/>
            <person name="Mondo S."/>
            <person name="Nolan M."/>
            <person name="Ohm R."/>
            <person name="Pangilinan J."/>
            <person name="Park H.-J."/>
            <person name="Ramirez L."/>
            <person name="Alfaro M."/>
            <person name="Sun H."/>
            <person name="Tritt A."/>
            <person name="Yoshinaga Y."/>
            <person name="Zwiers L.-H."/>
            <person name="Turgeon B."/>
            <person name="Goodwin S."/>
            <person name="Spatafora J."/>
            <person name="Crous P."/>
            <person name="Grigoriev I."/>
        </authorList>
    </citation>
    <scope>NUCLEOTIDE SEQUENCE</scope>
    <source>
        <strain evidence="2">CBS 119687</strain>
    </source>
</reference>
<evidence type="ECO:0000313" key="3">
    <source>
        <dbReference type="Proteomes" id="UP000799771"/>
    </source>
</evidence>
<keyword evidence="3" id="KW-1185">Reference proteome</keyword>
<evidence type="ECO:0000256" key="1">
    <source>
        <dbReference type="SAM" id="MobiDB-lite"/>
    </source>
</evidence>
<dbReference type="GeneID" id="54402385"/>
<name>A0A6A6AWH8_9PLEO</name>
<protein>
    <submittedName>
        <fullName evidence="2">Uncharacterized protein</fullName>
    </submittedName>
</protein>
<dbReference type="EMBL" id="ML977497">
    <property type="protein sequence ID" value="KAF2134881.1"/>
    <property type="molecule type" value="Genomic_DNA"/>
</dbReference>
<dbReference type="RefSeq" id="XP_033529268.1">
    <property type="nucleotide sequence ID" value="XM_033661953.1"/>
</dbReference>
<sequence>MVHNPCAGPRAVVALRLIASVWRRFEDHLSRRKSFEPTAYPPRLLFRTSPPRIPPATAFCLFLLYQQLTSPPSAACAPPLVYLAQAPTAFVAIPKPDARPGSSSRTVRNHPPDQTRLERDKSHCISHGSFTLALPFSRFWHLPLRHALCLSLIHWHPSNPTLIRVHCNSRTVYHLFNLHLFRKPGLSEAPFQPHLLSLSAVLWHGLLQA</sequence>
<feature type="region of interest" description="Disordered" evidence="1">
    <location>
        <begin position="95"/>
        <end position="117"/>
    </location>
</feature>
<proteinExistence type="predicted"/>
<gene>
    <name evidence="2" type="ORF">P153DRAFT_11781</name>
</gene>
<accession>A0A6A6AWH8</accession>
<evidence type="ECO:0000313" key="2">
    <source>
        <dbReference type="EMBL" id="KAF2134881.1"/>
    </source>
</evidence>
<organism evidence="2 3">
    <name type="scientific">Dothidotthia symphoricarpi CBS 119687</name>
    <dbReference type="NCBI Taxonomy" id="1392245"/>
    <lineage>
        <taxon>Eukaryota</taxon>
        <taxon>Fungi</taxon>
        <taxon>Dikarya</taxon>
        <taxon>Ascomycota</taxon>
        <taxon>Pezizomycotina</taxon>
        <taxon>Dothideomycetes</taxon>
        <taxon>Pleosporomycetidae</taxon>
        <taxon>Pleosporales</taxon>
        <taxon>Dothidotthiaceae</taxon>
        <taxon>Dothidotthia</taxon>
    </lineage>
</organism>